<proteinExistence type="predicted"/>
<evidence type="ECO:0000313" key="1">
    <source>
        <dbReference type="EMBL" id="TCU25683.1"/>
    </source>
</evidence>
<dbReference type="EMBL" id="SMBJ01000005">
    <property type="protein sequence ID" value="TCU25683.1"/>
    <property type="molecule type" value="Genomic_DNA"/>
</dbReference>
<gene>
    <name evidence="2" type="ORF">EV129_102170</name>
    <name evidence="1" type="ORF">EV130_105341</name>
</gene>
<evidence type="ECO:0000313" key="3">
    <source>
        <dbReference type="Proteomes" id="UP000295507"/>
    </source>
</evidence>
<evidence type="ECO:0000313" key="2">
    <source>
        <dbReference type="EMBL" id="TCU40033.1"/>
    </source>
</evidence>
<evidence type="ECO:0000313" key="4">
    <source>
        <dbReference type="Proteomes" id="UP000295547"/>
    </source>
</evidence>
<name>A0A4R3QTL0_9HYPH</name>
<accession>A0A4R3QTL0</accession>
<organism evidence="1 4">
    <name type="scientific">Rhizobium azibense</name>
    <dbReference type="NCBI Taxonomy" id="1136135"/>
    <lineage>
        <taxon>Bacteria</taxon>
        <taxon>Pseudomonadati</taxon>
        <taxon>Pseudomonadota</taxon>
        <taxon>Alphaproteobacteria</taxon>
        <taxon>Hyphomicrobiales</taxon>
        <taxon>Rhizobiaceae</taxon>
        <taxon>Rhizobium/Agrobacterium group</taxon>
        <taxon>Rhizobium</taxon>
    </lineage>
</organism>
<dbReference type="Proteomes" id="UP000295507">
    <property type="component" value="Unassembled WGS sequence"/>
</dbReference>
<reference evidence="3 4" key="1">
    <citation type="submission" date="2019-03" db="EMBL/GenBank/DDBJ databases">
        <title>Genomic Encyclopedia of Type Strains, Phase IV (KMG-V): Genome sequencing to study the core and pangenomes of soil and plant-associated prokaryotes.</title>
        <authorList>
            <person name="Whitman W."/>
        </authorList>
    </citation>
    <scope>NUCLEOTIDE SEQUENCE [LARGE SCALE GENOMIC DNA]</scope>
    <source>
        <strain evidence="1 4">Gr42</strain>
        <strain evidence="2 3">IE4868</strain>
    </source>
</reference>
<comment type="caution">
    <text evidence="1">The sequence shown here is derived from an EMBL/GenBank/DDBJ whole genome shotgun (WGS) entry which is preliminary data.</text>
</comment>
<dbReference type="AlphaFoldDB" id="A0A4R3QTL0"/>
<keyword evidence="4" id="KW-1185">Reference proteome</keyword>
<dbReference type="Proteomes" id="UP000295547">
    <property type="component" value="Unassembled WGS sequence"/>
</dbReference>
<sequence length="96" mass="10498">MRAGRRAHSGALFPAASTEVVMAQRWNSMPYFAASLRDAALSTFRTPVVTGTQTVLLKGSSEPKDLEALSSCDRRRNEGWLRYASAVPSLTPQVSR</sequence>
<dbReference type="EMBL" id="SMBK01000002">
    <property type="protein sequence ID" value="TCU40033.1"/>
    <property type="molecule type" value="Genomic_DNA"/>
</dbReference>
<protein>
    <submittedName>
        <fullName evidence="1">Uncharacterized protein</fullName>
    </submittedName>
</protein>